<keyword evidence="1" id="KW-0812">Transmembrane</keyword>
<evidence type="ECO:0000313" key="2">
    <source>
        <dbReference type="EMBL" id="GEL21864.1"/>
    </source>
</evidence>
<feature type="transmembrane region" description="Helical" evidence="1">
    <location>
        <begin position="6"/>
        <end position="27"/>
    </location>
</feature>
<protein>
    <recommendedName>
        <fullName evidence="4">NUDIX hydrolase</fullName>
    </recommendedName>
</protein>
<reference evidence="2 3" key="1">
    <citation type="submission" date="2019-07" db="EMBL/GenBank/DDBJ databases">
        <title>Whole genome shotgun sequence of Pseudonocardia sulfidoxydans NBRC 16205.</title>
        <authorList>
            <person name="Hosoyama A."/>
            <person name="Uohara A."/>
            <person name="Ohji S."/>
            <person name="Ichikawa N."/>
        </authorList>
    </citation>
    <scope>NUCLEOTIDE SEQUENCE [LARGE SCALE GENOMIC DNA]</scope>
    <source>
        <strain evidence="2 3">NBRC 16205</strain>
    </source>
</reference>
<keyword evidence="1" id="KW-1133">Transmembrane helix</keyword>
<dbReference type="AlphaFoldDB" id="A0A511DDV3"/>
<evidence type="ECO:0000313" key="3">
    <source>
        <dbReference type="Proteomes" id="UP000321685"/>
    </source>
</evidence>
<comment type="caution">
    <text evidence="2">The sequence shown here is derived from an EMBL/GenBank/DDBJ whole genome shotgun (WGS) entry which is preliminary data.</text>
</comment>
<sequence>MTVLAWLLVVVGVIVLAAVVISCVGRARRLDRLHVRTDAARDGLHDALDRRAAAAVAALPALHGPAAAALRAALDARTGLRPPPGDDRAETVENTLTRALAAIDRSALPAGPAAELTDAEQLVVLARRVHNDAVRDTLGLRSRRLVRWLHLAGTAPVPEYFEIADPDVGHSTTAAAPGDPVH</sequence>
<keyword evidence="3" id="KW-1185">Reference proteome</keyword>
<evidence type="ECO:0000256" key="1">
    <source>
        <dbReference type="SAM" id="Phobius"/>
    </source>
</evidence>
<dbReference type="EMBL" id="BJVJ01000005">
    <property type="protein sequence ID" value="GEL21864.1"/>
    <property type="molecule type" value="Genomic_DNA"/>
</dbReference>
<name>A0A511DDV3_9PSEU</name>
<accession>A0A511DDV3</accession>
<gene>
    <name evidence="2" type="ORF">PSU4_08180</name>
</gene>
<dbReference type="Proteomes" id="UP000321685">
    <property type="component" value="Unassembled WGS sequence"/>
</dbReference>
<proteinExistence type="predicted"/>
<organism evidence="2 3">
    <name type="scientific">Pseudonocardia sulfidoxydans NBRC 16205</name>
    <dbReference type="NCBI Taxonomy" id="1223511"/>
    <lineage>
        <taxon>Bacteria</taxon>
        <taxon>Bacillati</taxon>
        <taxon>Actinomycetota</taxon>
        <taxon>Actinomycetes</taxon>
        <taxon>Pseudonocardiales</taxon>
        <taxon>Pseudonocardiaceae</taxon>
        <taxon>Pseudonocardia</taxon>
    </lineage>
</organism>
<keyword evidence="1" id="KW-0472">Membrane</keyword>
<dbReference type="OrthoDB" id="3214694at2"/>
<evidence type="ECO:0008006" key="4">
    <source>
        <dbReference type="Google" id="ProtNLM"/>
    </source>
</evidence>
<dbReference type="RefSeq" id="WP_147102592.1">
    <property type="nucleotide sequence ID" value="NZ_BJVJ01000005.1"/>
</dbReference>